<accession>A0A2I0LBH6</accession>
<evidence type="ECO:0000313" key="2">
    <source>
        <dbReference type="EMBL" id="PKI78043.1"/>
    </source>
</evidence>
<keyword evidence="3" id="KW-1185">Reference proteome</keyword>
<proteinExistence type="predicted"/>
<gene>
    <name evidence="2" type="ORF">CRG98_001663</name>
</gene>
<dbReference type="Proteomes" id="UP000233551">
    <property type="component" value="Unassembled WGS sequence"/>
</dbReference>
<dbReference type="EMBL" id="PGOL01000065">
    <property type="protein sequence ID" value="PKI78043.1"/>
    <property type="molecule type" value="Genomic_DNA"/>
</dbReference>
<feature type="region of interest" description="Disordered" evidence="1">
    <location>
        <begin position="79"/>
        <end position="101"/>
    </location>
</feature>
<organism evidence="2 3">
    <name type="scientific">Punica granatum</name>
    <name type="common">Pomegranate</name>
    <dbReference type="NCBI Taxonomy" id="22663"/>
    <lineage>
        <taxon>Eukaryota</taxon>
        <taxon>Viridiplantae</taxon>
        <taxon>Streptophyta</taxon>
        <taxon>Embryophyta</taxon>
        <taxon>Tracheophyta</taxon>
        <taxon>Spermatophyta</taxon>
        <taxon>Magnoliopsida</taxon>
        <taxon>eudicotyledons</taxon>
        <taxon>Gunneridae</taxon>
        <taxon>Pentapetalae</taxon>
        <taxon>rosids</taxon>
        <taxon>malvids</taxon>
        <taxon>Myrtales</taxon>
        <taxon>Lythraceae</taxon>
        <taxon>Punica</taxon>
    </lineage>
</organism>
<evidence type="ECO:0000313" key="3">
    <source>
        <dbReference type="Proteomes" id="UP000233551"/>
    </source>
</evidence>
<reference evidence="2 3" key="1">
    <citation type="submission" date="2017-11" db="EMBL/GenBank/DDBJ databases">
        <title>De-novo sequencing of pomegranate (Punica granatum L.) genome.</title>
        <authorList>
            <person name="Akparov Z."/>
            <person name="Amiraslanov A."/>
            <person name="Hajiyeva S."/>
            <person name="Abbasov M."/>
            <person name="Kaur K."/>
            <person name="Hamwieh A."/>
            <person name="Solovyev V."/>
            <person name="Salamov A."/>
            <person name="Braich B."/>
            <person name="Kosarev P."/>
            <person name="Mahmoud A."/>
            <person name="Hajiyev E."/>
            <person name="Babayeva S."/>
            <person name="Izzatullayeva V."/>
            <person name="Mammadov A."/>
            <person name="Mammadov A."/>
            <person name="Sharifova S."/>
            <person name="Ojaghi J."/>
            <person name="Eynullazada K."/>
            <person name="Bayramov B."/>
            <person name="Abdulazimova A."/>
            <person name="Shahmuradov I."/>
        </authorList>
    </citation>
    <scope>NUCLEOTIDE SEQUENCE [LARGE SCALE GENOMIC DNA]</scope>
    <source>
        <strain evidence="3">cv. AG2017</strain>
        <tissue evidence="2">Leaf</tissue>
    </source>
</reference>
<name>A0A2I0LBH6_PUNGR</name>
<sequence length="116" mass="12896">MESLTRFKTFLAVGAVEGSCPGQQPPPATRLLEGSAAAWREPHRSSPQLRLSVRQRNRAVGEHRWGSHQLRHLAQRKGHLGGTPLELPHNSVSLSNRETELRGAPVRLSCRSDLHQ</sequence>
<dbReference type="AlphaFoldDB" id="A0A2I0LBH6"/>
<comment type="caution">
    <text evidence="2">The sequence shown here is derived from an EMBL/GenBank/DDBJ whole genome shotgun (WGS) entry which is preliminary data.</text>
</comment>
<evidence type="ECO:0000256" key="1">
    <source>
        <dbReference type="SAM" id="MobiDB-lite"/>
    </source>
</evidence>
<protein>
    <submittedName>
        <fullName evidence="2">Uncharacterized protein</fullName>
    </submittedName>
</protein>